<dbReference type="GO" id="GO:0045087">
    <property type="term" value="P:innate immune response"/>
    <property type="evidence" value="ECO:0007669"/>
    <property type="project" value="TreeGrafter"/>
</dbReference>
<protein>
    <recommendedName>
        <fullName evidence="5">Spaetzle domain-containing protein</fullName>
    </recommendedName>
</protein>
<keyword evidence="3" id="KW-0325">Glycoprotein</keyword>
<evidence type="ECO:0000256" key="4">
    <source>
        <dbReference type="SAM" id="SignalP"/>
    </source>
</evidence>
<sequence>MALKYVLLGILTILQENVYVSAASVRYQTKSIKIVNETTLRDIRPIYMDEYQKCEDNICETGDFYYPQNIIENLLRSPRSIFETLMNSSRDSFEIVLESKTAVTEENICRSSDRPRYPKIMRNTANHWKYIVNTDKYSSWFVTHTCQENDSSYCNTVFKSQCQQQYTKVNLMVYENYTLDYDIFWIQSGCKCSCK</sequence>
<dbReference type="AlphaFoldDB" id="A0A834I302"/>
<evidence type="ECO:0000256" key="3">
    <source>
        <dbReference type="ARBA" id="ARBA00023180"/>
    </source>
</evidence>
<evidence type="ECO:0000256" key="2">
    <source>
        <dbReference type="ARBA" id="ARBA00023157"/>
    </source>
</evidence>
<dbReference type="EMBL" id="JAACXV010013947">
    <property type="protein sequence ID" value="KAF7271537.1"/>
    <property type="molecule type" value="Genomic_DNA"/>
</dbReference>
<dbReference type="GO" id="GO:0008083">
    <property type="term" value="F:growth factor activity"/>
    <property type="evidence" value="ECO:0007669"/>
    <property type="project" value="TreeGrafter"/>
</dbReference>
<dbReference type="GO" id="GO:0005121">
    <property type="term" value="F:Toll binding"/>
    <property type="evidence" value="ECO:0007669"/>
    <property type="project" value="TreeGrafter"/>
</dbReference>
<name>A0A834I302_RHYFE</name>
<organism evidence="6 7">
    <name type="scientific">Rhynchophorus ferrugineus</name>
    <name type="common">Red palm weevil</name>
    <name type="synonym">Curculio ferrugineus</name>
    <dbReference type="NCBI Taxonomy" id="354439"/>
    <lineage>
        <taxon>Eukaryota</taxon>
        <taxon>Metazoa</taxon>
        <taxon>Ecdysozoa</taxon>
        <taxon>Arthropoda</taxon>
        <taxon>Hexapoda</taxon>
        <taxon>Insecta</taxon>
        <taxon>Pterygota</taxon>
        <taxon>Neoptera</taxon>
        <taxon>Endopterygota</taxon>
        <taxon>Coleoptera</taxon>
        <taxon>Polyphaga</taxon>
        <taxon>Cucujiformia</taxon>
        <taxon>Curculionidae</taxon>
        <taxon>Dryophthorinae</taxon>
        <taxon>Rhynchophorus</taxon>
    </lineage>
</organism>
<dbReference type="InterPro" id="IPR032104">
    <property type="entry name" value="Spaetzle"/>
</dbReference>
<dbReference type="Proteomes" id="UP000625711">
    <property type="component" value="Unassembled WGS sequence"/>
</dbReference>
<dbReference type="OrthoDB" id="6359065at2759"/>
<keyword evidence="1 4" id="KW-0732">Signal</keyword>
<keyword evidence="7" id="KW-1185">Reference proteome</keyword>
<accession>A0A834I302</accession>
<dbReference type="PANTHER" id="PTHR23199:SF12">
    <property type="entry name" value="NEUROTROPHIN 1-RELATED"/>
    <property type="match status" value="1"/>
</dbReference>
<dbReference type="InterPro" id="IPR052444">
    <property type="entry name" value="Spz/Toll_ligand-like"/>
</dbReference>
<evidence type="ECO:0000259" key="5">
    <source>
        <dbReference type="Pfam" id="PF16077"/>
    </source>
</evidence>
<feature type="domain" description="Spaetzle" evidence="5">
    <location>
        <begin position="107"/>
        <end position="194"/>
    </location>
</feature>
<keyword evidence="2" id="KW-1015">Disulfide bond</keyword>
<evidence type="ECO:0000313" key="6">
    <source>
        <dbReference type="EMBL" id="KAF7271537.1"/>
    </source>
</evidence>
<dbReference type="Gene3D" id="2.10.90.10">
    <property type="entry name" value="Cystine-knot cytokines"/>
    <property type="match status" value="1"/>
</dbReference>
<dbReference type="Pfam" id="PF16077">
    <property type="entry name" value="Spaetzle"/>
    <property type="match status" value="1"/>
</dbReference>
<dbReference type="InterPro" id="IPR029034">
    <property type="entry name" value="Cystine-knot_cytokine"/>
</dbReference>
<dbReference type="SUPFAM" id="SSF57501">
    <property type="entry name" value="Cystine-knot cytokines"/>
    <property type="match status" value="1"/>
</dbReference>
<evidence type="ECO:0000256" key="1">
    <source>
        <dbReference type="ARBA" id="ARBA00022729"/>
    </source>
</evidence>
<dbReference type="GO" id="GO:0005615">
    <property type="term" value="C:extracellular space"/>
    <property type="evidence" value="ECO:0007669"/>
    <property type="project" value="UniProtKB-ARBA"/>
</dbReference>
<feature type="signal peptide" evidence="4">
    <location>
        <begin position="1"/>
        <end position="22"/>
    </location>
</feature>
<proteinExistence type="predicted"/>
<dbReference type="GO" id="GO:0021556">
    <property type="term" value="P:central nervous system formation"/>
    <property type="evidence" value="ECO:0007669"/>
    <property type="project" value="TreeGrafter"/>
</dbReference>
<feature type="chain" id="PRO_5033058555" description="Spaetzle domain-containing protein" evidence="4">
    <location>
        <begin position="23"/>
        <end position="195"/>
    </location>
</feature>
<evidence type="ECO:0000313" key="7">
    <source>
        <dbReference type="Proteomes" id="UP000625711"/>
    </source>
</evidence>
<comment type="caution">
    <text evidence="6">The sequence shown here is derived from an EMBL/GenBank/DDBJ whole genome shotgun (WGS) entry which is preliminary data.</text>
</comment>
<dbReference type="PANTHER" id="PTHR23199">
    <property type="entry name" value="NEUROTROPHIN 1-RELATED"/>
    <property type="match status" value="1"/>
</dbReference>
<reference evidence="6" key="1">
    <citation type="submission" date="2020-08" db="EMBL/GenBank/DDBJ databases">
        <title>Genome sequencing and assembly of the red palm weevil Rhynchophorus ferrugineus.</title>
        <authorList>
            <person name="Dias G.B."/>
            <person name="Bergman C.M."/>
            <person name="Manee M."/>
        </authorList>
    </citation>
    <scope>NUCLEOTIDE SEQUENCE</scope>
    <source>
        <strain evidence="6">AA-2017</strain>
        <tissue evidence="6">Whole larva</tissue>
    </source>
</reference>
<gene>
    <name evidence="6" type="ORF">GWI33_015610</name>
</gene>